<dbReference type="OrthoDB" id="2296155at2"/>
<keyword evidence="1" id="KW-0614">Plasmid</keyword>
<accession>A0A0C5BCW5</accession>
<organism evidence="1">
    <name type="scientific">Bacillus pumilus</name>
    <name type="common">Bacillus mesentericus</name>
    <dbReference type="NCBI Taxonomy" id="1408"/>
    <lineage>
        <taxon>Bacteria</taxon>
        <taxon>Bacillati</taxon>
        <taxon>Bacillota</taxon>
        <taxon>Bacilli</taxon>
        <taxon>Bacillales</taxon>
        <taxon>Bacillaceae</taxon>
        <taxon>Bacillus</taxon>
    </lineage>
</organism>
<evidence type="ECO:0000313" key="1">
    <source>
        <dbReference type="EMBL" id="AJM87311.1"/>
    </source>
</evidence>
<dbReference type="PATRIC" id="fig|1408.96.peg.2338"/>
<reference evidence="1" key="1">
    <citation type="submission" date="2014-08" db="EMBL/GenBank/DDBJ databases">
        <title>Identification, full sequence and comparative analysis of pBp15.S, a plasmid from the newly described enthomopathogenic Bacillus pumilus 15.1.</title>
        <authorList>
            <person name="Garcia-Ramon D.C."/>
            <person name="del Val C."/>
            <person name="Vilchez S."/>
        </authorList>
    </citation>
    <scope>NUCLEOTIDE SEQUENCE</scope>
    <source>
        <strain evidence="1">15.1</strain>
        <plasmid evidence="1">pBp15.1S</plasmid>
    </source>
</reference>
<dbReference type="EMBL" id="KM348008">
    <property type="protein sequence ID" value="AJM87311.1"/>
    <property type="molecule type" value="Genomic_DNA"/>
</dbReference>
<dbReference type="AlphaFoldDB" id="A0A0C5BCW5"/>
<sequence>MFKKILLCLILSVSIFNVTSLDSAHARGSSNSILFTKDKTSSTTRVTLKSGEKLSINTFVYSGSIVFTVFKNGKQYQTFAPKKKSFTYKFPNAGPGQYSLRAYCGYPNALKTGCHSIFSITAN</sequence>
<geneLocation type="plasmid" evidence="1">
    <name>pBp15.1S</name>
</geneLocation>
<proteinExistence type="predicted"/>
<name>A0A0C5BCW5_BACPU</name>
<dbReference type="RefSeq" id="WP_047203782.1">
    <property type="nucleotide sequence ID" value="NZ_KM348008.1"/>
</dbReference>
<protein>
    <submittedName>
        <fullName evidence="1">Uncharacterized protein</fullName>
    </submittedName>
</protein>